<evidence type="ECO:0000313" key="1">
    <source>
        <dbReference type="EMBL" id="MPN04853.1"/>
    </source>
</evidence>
<reference evidence="1" key="1">
    <citation type="submission" date="2019-08" db="EMBL/GenBank/DDBJ databases">
        <authorList>
            <person name="Kucharzyk K."/>
            <person name="Murdoch R.W."/>
            <person name="Higgins S."/>
            <person name="Loffler F."/>
        </authorList>
    </citation>
    <scope>NUCLEOTIDE SEQUENCE</scope>
</reference>
<comment type="caution">
    <text evidence="1">The sequence shown here is derived from an EMBL/GenBank/DDBJ whole genome shotgun (WGS) entry which is preliminary data.</text>
</comment>
<accession>A0A645EWH7</accession>
<dbReference type="EMBL" id="VSSQ01050773">
    <property type="protein sequence ID" value="MPN04853.1"/>
    <property type="molecule type" value="Genomic_DNA"/>
</dbReference>
<name>A0A645EWH7_9ZZZZ</name>
<gene>
    <name evidence="1" type="ORF">SDC9_152101</name>
</gene>
<proteinExistence type="predicted"/>
<sequence>MILTLIVRSDALHVLCQFGTQRSVDIYGVVDQDIACFLKQIGMKMPGIKQEQFHLSLFPAEFIHRCFCSGTKITAHQ</sequence>
<dbReference type="AlphaFoldDB" id="A0A645EWH7"/>
<protein>
    <submittedName>
        <fullName evidence="1">Uncharacterized protein</fullName>
    </submittedName>
</protein>
<organism evidence="1">
    <name type="scientific">bioreactor metagenome</name>
    <dbReference type="NCBI Taxonomy" id="1076179"/>
    <lineage>
        <taxon>unclassified sequences</taxon>
        <taxon>metagenomes</taxon>
        <taxon>ecological metagenomes</taxon>
    </lineage>
</organism>